<protein>
    <submittedName>
        <fullName evidence="1">Uncharacterized protein</fullName>
    </submittedName>
</protein>
<accession>A0A0A9GYR0</accession>
<organism evidence="1">
    <name type="scientific">Arundo donax</name>
    <name type="common">Giant reed</name>
    <name type="synonym">Donax arundinaceus</name>
    <dbReference type="NCBI Taxonomy" id="35708"/>
    <lineage>
        <taxon>Eukaryota</taxon>
        <taxon>Viridiplantae</taxon>
        <taxon>Streptophyta</taxon>
        <taxon>Embryophyta</taxon>
        <taxon>Tracheophyta</taxon>
        <taxon>Spermatophyta</taxon>
        <taxon>Magnoliopsida</taxon>
        <taxon>Liliopsida</taxon>
        <taxon>Poales</taxon>
        <taxon>Poaceae</taxon>
        <taxon>PACMAD clade</taxon>
        <taxon>Arundinoideae</taxon>
        <taxon>Arundineae</taxon>
        <taxon>Arundo</taxon>
    </lineage>
</organism>
<name>A0A0A9GYR0_ARUDO</name>
<reference evidence="1" key="2">
    <citation type="journal article" date="2015" name="Data Brief">
        <title>Shoot transcriptome of the giant reed, Arundo donax.</title>
        <authorList>
            <person name="Barrero R.A."/>
            <person name="Guerrero F.D."/>
            <person name="Moolhuijzen P."/>
            <person name="Goolsby J.A."/>
            <person name="Tidwell J."/>
            <person name="Bellgard S.E."/>
            <person name="Bellgard M.I."/>
        </authorList>
    </citation>
    <scope>NUCLEOTIDE SEQUENCE</scope>
    <source>
        <tissue evidence="1">Shoot tissue taken approximately 20 cm above the soil surface</tissue>
    </source>
</reference>
<reference evidence="1" key="1">
    <citation type="submission" date="2014-09" db="EMBL/GenBank/DDBJ databases">
        <authorList>
            <person name="Magalhaes I.L.F."/>
            <person name="Oliveira U."/>
            <person name="Santos F.R."/>
            <person name="Vidigal T.H.D.A."/>
            <person name="Brescovit A.D."/>
            <person name="Santos A.J."/>
        </authorList>
    </citation>
    <scope>NUCLEOTIDE SEQUENCE</scope>
    <source>
        <tissue evidence="1">Shoot tissue taken approximately 20 cm above the soil surface</tissue>
    </source>
</reference>
<sequence length="55" mass="6422">MRVLLLLHFSYPLALGTWVLLFVKTLMPLLFSKSCEGSNTNCFYFFFFESNSTFV</sequence>
<dbReference type="AlphaFoldDB" id="A0A0A9GYR0"/>
<evidence type="ECO:0000313" key="1">
    <source>
        <dbReference type="EMBL" id="JAE25753.1"/>
    </source>
</evidence>
<dbReference type="EMBL" id="GBRH01172143">
    <property type="protein sequence ID" value="JAE25753.1"/>
    <property type="molecule type" value="Transcribed_RNA"/>
</dbReference>
<proteinExistence type="predicted"/>